<dbReference type="STRING" id="1005944.SAMN05192576_1950"/>
<feature type="domain" description="Endonuclease/exonuclease/phosphatase" evidence="1">
    <location>
        <begin position="107"/>
        <end position="324"/>
    </location>
</feature>
<keyword evidence="2" id="KW-0540">Nuclease</keyword>
<keyword evidence="2" id="KW-0378">Hydrolase</keyword>
<dbReference type="SUPFAM" id="SSF56219">
    <property type="entry name" value="DNase I-like"/>
    <property type="match status" value="1"/>
</dbReference>
<dbReference type="Proteomes" id="UP000199004">
    <property type="component" value="Unassembled WGS sequence"/>
</dbReference>
<dbReference type="Pfam" id="PF03372">
    <property type="entry name" value="Exo_endo_phos"/>
    <property type="match status" value="1"/>
</dbReference>
<name>A0A1H0A8C7_9ACTN</name>
<dbReference type="EMBL" id="FNIC01000002">
    <property type="protein sequence ID" value="SDN29213.1"/>
    <property type="molecule type" value="Genomic_DNA"/>
</dbReference>
<dbReference type="InterPro" id="IPR005135">
    <property type="entry name" value="Endo/exonuclease/phosphatase"/>
</dbReference>
<dbReference type="InterPro" id="IPR036691">
    <property type="entry name" value="Endo/exonu/phosph_ase_sf"/>
</dbReference>
<organism evidence="2 3">
    <name type="scientific">Nocardioides szechwanensis</name>
    <dbReference type="NCBI Taxonomy" id="1005944"/>
    <lineage>
        <taxon>Bacteria</taxon>
        <taxon>Bacillati</taxon>
        <taxon>Actinomycetota</taxon>
        <taxon>Actinomycetes</taxon>
        <taxon>Propionibacteriales</taxon>
        <taxon>Nocardioidaceae</taxon>
        <taxon>Nocardioides</taxon>
    </lineage>
</organism>
<accession>A0A1H0A8C7</accession>
<dbReference type="Gene3D" id="3.60.10.10">
    <property type="entry name" value="Endonuclease/exonuclease/phosphatase"/>
    <property type="match status" value="1"/>
</dbReference>
<dbReference type="GO" id="GO:0004527">
    <property type="term" value="F:exonuclease activity"/>
    <property type="evidence" value="ECO:0007669"/>
    <property type="project" value="UniProtKB-KW"/>
</dbReference>
<keyword evidence="3" id="KW-1185">Reference proteome</keyword>
<dbReference type="AlphaFoldDB" id="A0A1H0A8C7"/>
<keyword evidence="2" id="KW-0269">Exonuclease</keyword>
<gene>
    <name evidence="2" type="ORF">SAMN05192576_1950</name>
</gene>
<keyword evidence="2" id="KW-0255">Endonuclease</keyword>
<proteinExistence type="predicted"/>
<evidence type="ECO:0000313" key="2">
    <source>
        <dbReference type="EMBL" id="SDN29213.1"/>
    </source>
</evidence>
<protein>
    <submittedName>
        <fullName evidence="2">Metal-dependent hydrolase, endonuclease/exonuclease/phosphatase family</fullName>
    </submittedName>
</protein>
<evidence type="ECO:0000259" key="1">
    <source>
        <dbReference type="Pfam" id="PF03372"/>
    </source>
</evidence>
<dbReference type="GO" id="GO:0004519">
    <property type="term" value="F:endonuclease activity"/>
    <property type="evidence" value="ECO:0007669"/>
    <property type="project" value="UniProtKB-KW"/>
</dbReference>
<evidence type="ECO:0000313" key="3">
    <source>
        <dbReference type="Proteomes" id="UP000199004"/>
    </source>
</evidence>
<sequence length="343" mass="35955">MATLVTSAAVGIGILSAPGPVDLTVVDVAAQSVVHSADVTARPVDVSRGGLASGNRTPALKATTATAKAPESSLVRIPPYKVVEAKPTIEKLPPGPVPGDPFSFRLGTLNILGSQHAPGGTSRAAALAGAIEGRGVDIVGLQEVQDDQLAVMQSQLGGYTIWPGQGLGNQGVRLQIAWRDSMFSLQDTGSITTTFDRQQRPIPWVLLQHRATQGEFYVIDIHNSPRDQEGDRDAATGEEIALINELRSTGKTVFILGDTNEHTEFFCRVAASTGMVGSNGAYYSGGCSTGAGPIKIDWIMGAGEVDFSGHVVDYGSPVSSATDHAFVHADVRVTPMIARSELD</sequence>
<reference evidence="2 3" key="1">
    <citation type="submission" date="2016-10" db="EMBL/GenBank/DDBJ databases">
        <authorList>
            <person name="de Groot N.N."/>
        </authorList>
    </citation>
    <scope>NUCLEOTIDE SEQUENCE [LARGE SCALE GENOMIC DNA]</scope>
    <source>
        <strain evidence="2 3">CGMCC 1.11147</strain>
    </source>
</reference>